<sequence length="774" mass="86534">MKKTFRKLLIYGTVLAVCGCRGAGQRETWEKEFADPSDIYRPQPFWHINGTLTTEGIRKQLSDAIQGDGFGGVAVLPLNPGGMWGNQGICPGTTPVYLSEGYFNRYRDILECSAEQGAQVILYDDVDFPSGTAGGKLGEQFPQYTRKRLCKTEEEAIGPKNVKIAVPLRDSFMGAAAMNTLTLERIDLGEFVTDSTLEWQVPEGTWKIMSFAMENHVDNHVDYMEPKAVKEFMKMTYDQYAERFEPYFGNTITKTFFDDVGYYGIENYWNPELSGLFEKRYGKKAALYYPALWYDIGPETDAARVALFGLRAEAMGDGFPLCVAEWCDRYGLQSMGHPPGNYEPTTVDMYGDPFKFYRHVHIPLMDAIHGYPYGRPGFKLISSAADAFDKQLVGAEIYGNYSDRETDSAMLYRVAMEVMARGVNFLVPHGMWYEPDTVKIPPLIAHYNPRLAPALPGYNDFAGRSTFLLQGGRRVADIALLFPIQSLEAWYAWETGRPRCGKDVPPGTDYNRIGDLLTGQIRRDFTFLHPEDFVTDKYQIGNGQIKLNTPSTGQTYKLLIMPSGKVLSVETLRKIRDYYRSGGKILATNLLPSRSAEFGQDAEAVALVREIFGIDPEAPMPARQVSSSNENGGKTIFLPQAESTALAAAIDSLLPDPDVRVDPVETLAAAGLPGQPLLGVERFRDLPADELGMFSYIHKQKEGQDIYLFANSTDKPVDTQVSLKGKLKLEKWNPHTGTIGKWEDVEYDRHADGTIYTRIRLTLEPVSAVFAIGK</sequence>
<evidence type="ECO:0000313" key="1">
    <source>
        <dbReference type="EMBL" id="MBC5616310.1"/>
    </source>
</evidence>
<dbReference type="InterPro" id="IPR053161">
    <property type="entry name" value="Ulvan_degrading_GH"/>
</dbReference>
<dbReference type="Pfam" id="PF17132">
    <property type="entry name" value="Glyco_hydro_106"/>
    <property type="match status" value="1"/>
</dbReference>
<dbReference type="PANTHER" id="PTHR36848:SF2">
    <property type="entry name" value="SECRETED PROTEIN"/>
    <property type="match status" value="1"/>
</dbReference>
<reference evidence="1 2" key="1">
    <citation type="submission" date="2020-08" db="EMBL/GenBank/DDBJ databases">
        <title>Genome public.</title>
        <authorList>
            <person name="Liu C."/>
            <person name="Sun Q."/>
        </authorList>
    </citation>
    <scope>NUCLEOTIDE SEQUENCE [LARGE SCALE GENOMIC DNA]</scope>
    <source>
        <strain evidence="1 2">New-7</strain>
    </source>
</reference>
<dbReference type="EMBL" id="JACOOK010000002">
    <property type="protein sequence ID" value="MBC5616310.1"/>
    <property type="molecule type" value="Genomic_DNA"/>
</dbReference>
<keyword evidence="2" id="KW-1185">Reference proteome</keyword>
<comment type="caution">
    <text evidence="1">The sequence shown here is derived from an EMBL/GenBank/DDBJ whole genome shotgun (WGS) entry which is preliminary data.</text>
</comment>
<dbReference type="RefSeq" id="WP_101571959.1">
    <property type="nucleotide sequence ID" value="NZ_JACOOK010000002.1"/>
</dbReference>
<dbReference type="InterPro" id="IPR029062">
    <property type="entry name" value="Class_I_gatase-like"/>
</dbReference>
<dbReference type="CDD" id="cd03143">
    <property type="entry name" value="A4_beta-galactosidase_middle_domain"/>
    <property type="match status" value="1"/>
</dbReference>
<gene>
    <name evidence="1" type="ORF">H8S08_04650</name>
</gene>
<dbReference type="Gene3D" id="3.40.50.880">
    <property type="match status" value="1"/>
</dbReference>
<evidence type="ECO:0008006" key="3">
    <source>
        <dbReference type="Google" id="ProtNLM"/>
    </source>
</evidence>
<dbReference type="PROSITE" id="PS51257">
    <property type="entry name" value="PROKAR_LIPOPROTEIN"/>
    <property type="match status" value="1"/>
</dbReference>
<protein>
    <recommendedName>
        <fullName evidence="3">Alpha-L-rhamnosidase</fullName>
    </recommendedName>
</protein>
<proteinExistence type="predicted"/>
<dbReference type="PANTHER" id="PTHR36848">
    <property type="entry name" value="DNA-BINDING PROTEIN (PUTATIVE SECRETED PROTEIN)-RELATED"/>
    <property type="match status" value="1"/>
</dbReference>
<accession>A0ABR7CL06</accession>
<evidence type="ECO:0000313" key="2">
    <source>
        <dbReference type="Proteomes" id="UP000636891"/>
    </source>
</evidence>
<dbReference type="Proteomes" id="UP000636891">
    <property type="component" value="Unassembled WGS sequence"/>
</dbReference>
<name>A0ABR7CL06_9BACT</name>
<organism evidence="1 2">
    <name type="scientific">Alistipes hominis</name>
    <dbReference type="NCBI Taxonomy" id="2763015"/>
    <lineage>
        <taxon>Bacteria</taxon>
        <taxon>Pseudomonadati</taxon>
        <taxon>Bacteroidota</taxon>
        <taxon>Bacteroidia</taxon>
        <taxon>Bacteroidales</taxon>
        <taxon>Rikenellaceae</taxon>
        <taxon>Alistipes</taxon>
    </lineage>
</organism>